<organism evidence="1 2">
    <name type="scientific">Microbulbifer aggregans</name>
    <dbReference type="NCBI Taxonomy" id="1769779"/>
    <lineage>
        <taxon>Bacteria</taxon>
        <taxon>Pseudomonadati</taxon>
        <taxon>Pseudomonadota</taxon>
        <taxon>Gammaproteobacteria</taxon>
        <taxon>Cellvibrionales</taxon>
        <taxon>Microbulbiferaceae</taxon>
        <taxon>Microbulbifer</taxon>
    </lineage>
</organism>
<dbReference type="GO" id="GO:0015035">
    <property type="term" value="F:protein-disulfide reductase activity"/>
    <property type="evidence" value="ECO:0007669"/>
    <property type="project" value="InterPro"/>
</dbReference>
<sequence>MFTLIYDGRCPLCMREIAHLRRWNTAGRVRFVDIHSETFRREFPQLQSEDAMETLHGQLPDGRIITGFEVTVEAWERVGKGHWVRWLRWPGVRRLSPFFYRLFARNRHRLAKLLTGRRRCESDDCDQG</sequence>
<dbReference type="PANTHER" id="PTHR34290:SF2">
    <property type="entry name" value="OS04G0668800 PROTEIN"/>
    <property type="match status" value="1"/>
</dbReference>
<dbReference type="Pfam" id="PF04134">
    <property type="entry name" value="DCC1-like"/>
    <property type="match status" value="1"/>
</dbReference>
<evidence type="ECO:0000313" key="2">
    <source>
        <dbReference type="Proteomes" id="UP000095672"/>
    </source>
</evidence>
<dbReference type="EMBL" id="CP014143">
    <property type="protein sequence ID" value="AOS96427.1"/>
    <property type="molecule type" value="Genomic_DNA"/>
</dbReference>
<gene>
    <name evidence="1" type="ORF">AUP74_00961</name>
</gene>
<evidence type="ECO:0000313" key="1">
    <source>
        <dbReference type="EMBL" id="AOS96427.1"/>
    </source>
</evidence>
<dbReference type="OrthoDB" id="5294764at2"/>
<evidence type="ECO:0008006" key="3">
    <source>
        <dbReference type="Google" id="ProtNLM"/>
    </source>
</evidence>
<dbReference type="KEGG" id="micc:AUP74_00961"/>
<name>A0A1C9W5M8_9GAMM</name>
<dbReference type="PANTHER" id="PTHR34290">
    <property type="entry name" value="SI:CH73-390P7.2"/>
    <property type="match status" value="1"/>
</dbReference>
<dbReference type="AlphaFoldDB" id="A0A1C9W5M8"/>
<reference evidence="2" key="1">
    <citation type="submission" date="2016-01" db="EMBL/GenBank/DDBJ databases">
        <title>Complete genome sequence of Microbulbifer sp. CCB-MM1, a halophile isolated from Matang Mangrove Forest, Perak.</title>
        <authorList>
            <person name="Moh T.H."/>
            <person name="Dinesh B."/>
            <person name="Lau N.-S."/>
            <person name="Go F."/>
            <person name="Alexander Chong S.-C."/>
        </authorList>
    </citation>
    <scope>NUCLEOTIDE SEQUENCE [LARGE SCALE GENOMIC DNA]</scope>
    <source>
        <strain evidence="2">CCB-MM1</strain>
    </source>
</reference>
<dbReference type="Proteomes" id="UP000095672">
    <property type="component" value="Chromosome"/>
</dbReference>
<dbReference type="PATRIC" id="fig|1769779.3.peg.979"/>
<dbReference type="InterPro" id="IPR044691">
    <property type="entry name" value="DCC1_Trx"/>
</dbReference>
<keyword evidence="2" id="KW-1185">Reference proteome</keyword>
<protein>
    <recommendedName>
        <fullName evidence="3">Thiol-disulfide oxidoreductase DCC</fullName>
    </recommendedName>
</protein>
<dbReference type="InterPro" id="IPR007263">
    <property type="entry name" value="DCC1-like"/>
</dbReference>
<dbReference type="RefSeq" id="WP_069946566.1">
    <property type="nucleotide sequence ID" value="NZ_CP014143.1"/>
</dbReference>
<dbReference type="STRING" id="1769779.AUP74_00961"/>
<proteinExistence type="predicted"/>
<accession>A0A1C9W5M8</accession>